<dbReference type="SUPFAM" id="SSF63829">
    <property type="entry name" value="Calcium-dependent phosphotriesterase"/>
    <property type="match status" value="1"/>
</dbReference>
<feature type="chain" id="PRO_5047168512" description="Ommochrome-binding protein-like" evidence="1">
    <location>
        <begin position="21"/>
        <end position="286"/>
    </location>
</feature>
<keyword evidence="3" id="KW-1185">Reference proteome</keyword>
<reference evidence="2 3" key="1">
    <citation type="submission" date="2024-06" db="EMBL/GenBank/DDBJ databases">
        <title>A chromosome-level genome assembly of beet webworm, Loxostege sticticalis.</title>
        <authorList>
            <person name="Zhang Y."/>
        </authorList>
    </citation>
    <scope>NUCLEOTIDE SEQUENCE [LARGE SCALE GENOMIC DNA]</scope>
    <source>
        <strain evidence="2">AQ026</strain>
        <tissue evidence="2">Whole body</tissue>
    </source>
</reference>
<evidence type="ECO:0000313" key="3">
    <source>
        <dbReference type="Proteomes" id="UP001549920"/>
    </source>
</evidence>
<name>A0ABR3H559_LOXSC</name>
<feature type="signal peptide" evidence="1">
    <location>
        <begin position="1"/>
        <end position="20"/>
    </location>
</feature>
<evidence type="ECO:0008006" key="4">
    <source>
        <dbReference type="Google" id="ProtNLM"/>
    </source>
</evidence>
<organism evidence="2 3">
    <name type="scientific">Loxostege sticticalis</name>
    <name type="common">Beet webworm moth</name>
    <dbReference type="NCBI Taxonomy" id="481309"/>
    <lineage>
        <taxon>Eukaryota</taxon>
        <taxon>Metazoa</taxon>
        <taxon>Ecdysozoa</taxon>
        <taxon>Arthropoda</taxon>
        <taxon>Hexapoda</taxon>
        <taxon>Insecta</taxon>
        <taxon>Pterygota</taxon>
        <taxon>Neoptera</taxon>
        <taxon>Endopterygota</taxon>
        <taxon>Lepidoptera</taxon>
        <taxon>Glossata</taxon>
        <taxon>Ditrysia</taxon>
        <taxon>Pyraloidea</taxon>
        <taxon>Crambidae</taxon>
        <taxon>Pyraustinae</taxon>
        <taxon>Loxostege</taxon>
    </lineage>
</organism>
<dbReference type="EMBL" id="JBEUOH010000026">
    <property type="protein sequence ID" value="KAL0859831.1"/>
    <property type="molecule type" value="Genomic_DNA"/>
</dbReference>
<accession>A0ABR3H559</accession>
<proteinExistence type="predicted"/>
<keyword evidence="1" id="KW-0732">Signal</keyword>
<dbReference type="Proteomes" id="UP001549920">
    <property type="component" value="Unassembled WGS sequence"/>
</dbReference>
<gene>
    <name evidence="2" type="ORF">ABMA27_010171</name>
</gene>
<evidence type="ECO:0000313" key="2">
    <source>
        <dbReference type="EMBL" id="KAL0859831.1"/>
    </source>
</evidence>
<evidence type="ECO:0000256" key="1">
    <source>
        <dbReference type="SAM" id="SignalP"/>
    </source>
</evidence>
<protein>
    <recommendedName>
        <fullName evidence="4">Ommochrome-binding protein-like</fullName>
    </recommendedName>
</protein>
<comment type="caution">
    <text evidence="2">The sequence shown here is derived from an EMBL/GenBank/DDBJ whole genome shotgun (WGS) entry which is preliminary data.</text>
</comment>
<sequence>MKLIIIALCLLTTFLAPVLAVCHACFNHVCYTRKKVFEGAQLSGQIVIDRMDNFLHLHYKNMKNTDYTVVVDLNFNTIKLRHLPIGYSFARAINQFTGEVYFSGNRGIYKYNTLSRTTEPFDHFDKTIWHMQFKDKLYFAEYQKPGLYYIENNRTVCISALADYVIDDFIVDKFDDIYFTSDYLVYRLKKDFKKPFLFSNILYSLSTDKDGNAYFLETNARTLYYLDYSRDVLVEQGMFDEGTVVFRMVFDVSNNIIYCDASDDKVYLLFPNYARCSLTKKVVNTY</sequence>